<dbReference type="Gene3D" id="1.10.418.10">
    <property type="entry name" value="Calponin-like domain"/>
    <property type="match status" value="1"/>
</dbReference>
<accession>A0A1I7ZQM5</accession>
<dbReference type="Proteomes" id="UP000095287">
    <property type="component" value="Unplaced"/>
</dbReference>
<feature type="domain" description="Calponin-homology (CH)" evidence="1">
    <location>
        <begin position="24"/>
        <end position="139"/>
    </location>
</feature>
<keyword evidence="2" id="KW-1185">Reference proteome</keyword>
<dbReference type="GO" id="GO:0007015">
    <property type="term" value="P:actin filament organization"/>
    <property type="evidence" value="ECO:0007669"/>
    <property type="project" value="TreeGrafter"/>
</dbReference>
<dbReference type="Pfam" id="PF00307">
    <property type="entry name" value="CH"/>
    <property type="match status" value="1"/>
</dbReference>
<sequence>MANHGPSYGLSRELEKKNIARFSLEEAQEVLLWIEQVTDVQFERDPATIENSQDMSDMLKDGVQLCMMMNCVLENPRAVRFHAKPRMPFHKMENISNFLDAIKTYGVAEISCFQTVDLYENKQGYKVIECLRSLAAVKTELLKWTLCSDM</sequence>
<dbReference type="InterPro" id="IPR003096">
    <property type="entry name" value="SM22_calponin"/>
</dbReference>
<dbReference type="WBParaSite" id="L893_g28840.t1">
    <property type="protein sequence ID" value="L893_g28840.t1"/>
    <property type="gene ID" value="L893_g28840"/>
</dbReference>
<dbReference type="PANTHER" id="PTHR47385">
    <property type="entry name" value="CALPONIN"/>
    <property type="match status" value="1"/>
</dbReference>
<dbReference type="InterPro" id="IPR036872">
    <property type="entry name" value="CH_dom_sf"/>
</dbReference>
<dbReference type="InterPro" id="IPR001715">
    <property type="entry name" value="CH_dom"/>
</dbReference>
<proteinExistence type="predicted"/>
<dbReference type="SMART" id="SM00033">
    <property type="entry name" value="CH"/>
    <property type="match status" value="1"/>
</dbReference>
<dbReference type="AlphaFoldDB" id="A0A1I7ZQM5"/>
<dbReference type="PRINTS" id="PR00888">
    <property type="entry name" value="SM22CALPONIN"/>
</dbReference>
<dbReference type="PANTHER" id="PTHR47385:SF19">
    <property type="entry name" value="TRANSGELIN"/>
    <property type="match status" value="1"/>
</dbReference>
<evidence type="ECO:0000313" key="2">
    <source>
        <dbReference type="Proteomes" id="UP000095287"/>
    </source>
</evidence>
<reference evidence="3" key="1">
    <citation type="submission" date="2016-11" db="UniProtKB">
        <authorList>
            <consortium name="WormBaseParasite"/>
        </authorList>
    </citation>
    <scope>IDENTIFICATION</scope>
</reference>
<evidence type="ECO:0000313" key="3">
    <source>
        <dbReference type="WBParaSite" id="L893_g28840.t1"/>
    </source>
</evidence>
<dbReference type="SUPFAM" id="SSF47576">
    <property type="entry name" value="Calponin-homology domain, CH-domain"/>
    <property type="match status" value="1"/>
</dbReference>
<dbReference type="GO" id="GO:0015629">
    <property type="term" value="C:actin cytoskeleton"/>
    <property type="evidence" value="ECO:0007669"/>
    <property type="project" value="TreeGrafter"/>
</dbReference>
<name>A0A1I7ZQM5_9BILA</name>
<organism evidence="2 3">
    <name type="scientific">Steinernema glaseri</name>
    <dbReference type="NCBI Taxonomy" id="37863"/>
    <lineage>
        <taxon>Eukaryota</taxon>
        <taxon>Metazoa</taxon>
        <taxon>Ecdysozoa</taxon>
        <taxon>Nematoda</taxon>
        <taxon>Chromadorea</taxon>
        <taxon>Rhabditida</taxon>
        <taxon>Tylenchina</taxon>
        <taxon>Panagrolaimomorpha</taxon>
        <taxon>Strongyloidoidea</taxon>
        <taxon>Steinernematidae</taxon>
        <taxon>Steinernema</taxon>
    </lineage>
</organism>
<evidence type="ECO:0000259" key="1">
    <source>
        <dbReference type="PROSITE" id="PS50021"/>
    </source>
</evidence>
<protein>
    <submittedName>
        <fullName evidence="3">Calponin-homology (CH) domain-containing protein</fullName>
    </submittedName>
</protein>
<dbReference type="InterPro" id="IPR050606">
    <property type="entry name" value="Calponin-like"/>
</dbReference>
<dbReference type="PROSITE" id="PS50021">
    <property type="entry name" value="CH"/>
    <property type="match status" value="1"/>
</dbReference>
<dbReference type="GO" id="GO:0051015">
    <property type="term" value="F:actin filament binding"/>
    <property type="evidence" value="ECO:0007669"/>
    <property type="project" value="TreeGrafter"/>
</dbReference>